<dbReference type="GO" id="GO:0016020">
    <property type="term" value="C:membrane"/>
    <property type="evidence" value="ECO:0007669"/>
    <property type="project" value="UniProtKB-SubCell"/>
</dbReference>
<dbReference type="EMBL" id="CAICTM010001418">
    <property type="protein sequence ID" value="CAB9523469.1"/>
    <property type="molecule type" value="Genomic_DNA"/>
</dbReference>
<comment type="subcellular location">
    <subcellularLocation>
        <location evidence="1">Membrane</location>
        <topology evidence="1">Multi-pass membrane protein</topology>
    </subcellularLocation>
</comment>
<proteinExistence type="inferred from homology"/>
<dbReference type="Pfam" id="PF04117">
    <property type="entry name" value="Mpv17_PMP22"/>
    <property type="match status" value="1"/>
</dbReference>
<feature type="region of interest" description="Disordered" evidence="7">
    <location>
        <begin position="225"/>
        <end position="252"/>
    </location>
</feature>
<evidence type="ECO:0000256" key="2">
    <source>
        <dbReference type="ARBA" id="ARBA00006824"/>
    </source>
</evidence>
<dbReference type="InterPro" id="IPR007248">
    <property type="entry name" value="Mpv17_PMP22"/>
</dbReference>
<keyword evidence="9" id="KW-1185">Reference proteome</keyword>
<evidence type="ECO:0000256" key="7">
    <source>
        <dbReference type="SAM" id="MobiDB-lite"/>
    </source>
</evidence>
<dbReference type="GO" id="GO:0005737">
    <property type="term" value="C:cytoplasm"/>
    <property type="evidence" value="ECO:0007669"/>
    <property type="project" value="TreeGrafter"/>
</dbReference>
<gene>
    <name evidence="8" type="ORF">SEMRO_1420_G271140.1</name>
</gene>
<evidence type="ECO:0000313" key="8">
    <source>
        <dbReference type="EMBL" id="CAB9523469.1"/>
    </source>
</evidence>
<protein>
    <submittedName>
        <fullName evidence="8">MpV17 mitochondrial inner membrane protein</fullName>
    </submittedName>
</protein>
<accession>A0A9N8EQW1</accession>
<dbReference type="PANTHER" id="PTHR11266:SF17">
    <property type="entry name" value="PROTEIN MPV17"/>
    <property type="match status" value="1"/>
</dbReference>
<organism evidence="8 9">
    <name type="scientific">Seminavis robusta</name>
    <dbReference type="NCBI Taxonomy" id="568900"/>
    <lineage>
        <taxon>Eukaryota</taxon>
        <taxon>Sar</taxon>
        <taxon>Stramenopiles</taxon>
        <taxon>Ochrophyta</taxon>
        <taxon>Bacillariophyta</taxon>
        <taxon>Bacillariophyceae</taxon>
        <taxon>Bacillariophycidae</taxon>
        <taxon>Naviculales</taxon>
        <taxon>Naviculaceae</taxon>
        <taxon>Seminavis</taxon>
    </lineage>
</organism>
<keyword evidence="5" id="KW-0472">Membrane</keyword>
<evidence type="ECO:0000256" key="1">
    <source>
        <dbReference type="ARBA" id="ARBA00004141"/>
    </source>
</evidence>
<comment type="caution">
    <text evidence="8">The sequence shown here is derived from an EMBL/GenBank/DDBJ whole genome shotgun (WGS) entry which is preliminary data.</text>
</comment>
<keyword evidence="3" id="KW-0812">Transmembrane</keyword>
<evidence type="ECO:0000313" key="9">
    <source>
        <dbReference type="Proteomes" id="UP001153069"/>
    </source>
</evidence>
<evidence type="ECO:0000256" key="4">
    <source>
        <dbReference type="ARBA" id="ARBA00022989"/>
    </source>
</evidence>
<dbReference type="OrthoDB" id="10267969at2759"/>
<evidence type="ECO:0000256" key="6">
    <source>
        <dbReference type="RuleBase" id="RU363053"/>
    </source>
</evidence>
<evidence type="ECO:0000256" key="3">
    <source>
        <dbReference type="ARBA" id="ARBA00022692"/>
    </source>
</evidence>
<name>A0A9N8EQW1_9STRA</name>
<dbReference type="AlphaFoldDB" id="A0A9N8EQW1"/>
<keyword evidence="4" id="KW-1133">Transmembrane helix</keyword>
<reference evidence="8" key="1">
    <citation type="submission" date="2020-06" db="EMBL/GenBank/DDBJ databases">
        <authorList>
            <consortium name="Plant Systems Biology data submission"/>
        </authorList>
    </citation>
    <scope>NUCLEOTIDE SEQUENCE</scope>
    <source>
        <strain evidence="8">D6</strain>
    </source>
</reference>
<evidence type="ECO:0000256" key="5">
    <source>
        <dbReference type="ARBA" id="ARBA00023136"/>
    </source>
</evidence>
<comment type="similarity">
    <text evidence="2 6">Belongs to the peroxisomal membrane protein PXMP2/4 family.</text>
</comment>
<dbReference type="Proteomes" id="UP001153069">
    <property type="component" value="Unassembled WGS sequence"/>
</dbReference>
<dbReference type="PANTHER" id="PTHR11266">
    <property type="entry name" value="PEROXISOMAL MEMBRANE PROTEIN 2, PXMP2 MPV17"/>
    <property type="match status" value="1"/>
</dbReference>
<sequence length="252" mass="29156">MSSSSSTYQHVYRRLSASARRVSSRLQHWMEHHPVASNSLLCLNLWVAGDALAQYSEFRHHHNRTSKDHDDESFLSHYDMRRTAQCAGFGACFTGPLIAVWYPYLDRVAIHYRMAARYGVWGPPVMKVVADEFLMDPPCIVAFFGYMAAWEHHHDASSSSSWQDLFQAKLRDQFVPSWVTSLIAWPPILLGTFRYLPVFAQAPVINVCCIAWDAFLSHRNRLSEEDHEQHNNDNSHNDNQHHSKKEQEKTEK</sequence>